<evidence type="ECO:0000313" key="4">
    <source>
        <dbReference type="Proteomes" id="UP000001449"/>
    </source>
</evidence>
<dbReference type="PANTHER" id="PTHR24153:SF8">
    <property type="entry name" value="FORKED, ISOFORM F"/>
    <property type="match status" value="1"/>
</dbReference>
<dbReference type="EMBL" id="CM000645">
    <property type="protein sequence ID" value="EED90162.1"/>
    <property type="molecule type" value="Genomic_DNA"/>
</dbReference>
<dbReference type="InterPro" id="IPR052420">
    <property type="entry name" value="Espin/Espin-like"/>
</dbReference>
<dbReference type="KEGG" id="tps:THAPSDRAFT_7889"/>
<keyword evidence="1" id="KW-0677">Repeat</keyword>
<reference evidence="3 4" key="2">
    <citation type="journal article" date="2008" name="Nature">
        <title>The Phaeodactylum genome reveals the evolutionary history of diatom genomes.</title>
        <authorList>
            <person name="Bowler C."/>
            <person name="Allen A.E."/>
            <person name="Badger J.H."/>
            <person name="Grimwood J."/>
            <person name="Jabbari K."/>
            <person name="Kuo A."/>
            <person name="Maheswari U."/>
            <person name="Martens C."/>
            <person name="Maumus F."/>
            <person name="Otillar R.P."/>
            <person name="Rayko E."/>
            <person name="Salamov A."/>
            <person name="Vandepoele K."/>
            <person name="Beszteri B."/>
            <person name="Gruber A."/>
            <person name="Heijde M."/>
            <person name="Katinka M."/>
            <person name="Mock T."/>
            <person name="Valentin K."/>
            <person name="Verret F."/>
            <person name="Berges J.A."/>
            <person name="Brownlee C."/>
            <person name="Cadoret J.P."/>
            <person name="Chiovitti A."/>
            <person name="Choi C.J."/>
            <person name="Coesel S."/>
            <person name="De Martino A."/>
            <person name="Detter J.C."/>
            <person name="Durkin C."/>
            <person name="Falciatore A."/>
            <person name="Fournet J."/>
            <person name="Haruta M."/>
            <person name="Huysman M.J."/>
            <person name="Jenkins B.D."/>
            <person name="Jiroutova K."/>
            <person name="Jorgensen R.E."/>
            <person name="Joubert Y."/>
            <person name="Kaplan A."/>
            <person name="Kroger N."/>
            <person name="Kroth P.G."/>
            <person name="La Roche J."/>
            <person name="Lindquist E."/>
            <person name="Lommer M."/>
            <person name="Martin-Jezequel V."/>
            <person name="Lopez P.J."/>
            <person name="Lucas S."/>
            <person name="Mangogna M."/>
            <person name="McGinnis K."/>
            <person name="Medlin L.K."/>
            <person name="Montsant A."/>
            <person name="Oudot-Le Secq M.P."/>
            <person name="Napoli C."/>
            <person name="Obornik M."/>
            <person name="Parker M.S."/>
            <person name="Petit J.L."/>
            <person name="Porcel B.M."/>
            <person name="Poulsen N."/>
            <person name="Robison M."/>
            <person name="Rychlewski L."/>
            <person name="Rynearson T.A."/>
            <person name="Schmutz J."/>
            <person name="Shapiro H."/>
            <person name="Siaut M."/>
            <person name="Stanley M."/>
            <person name="Sussman M.R."/>
            <person name="Taylor A.R."/>
            <person name="Vardi A."/>
            <person name="von Dassow P."/>
            <person name="Vyverman W."/>
            <person name="Willis A."/>
            <person name="Wyrwicz L.S."/>
            <person name="Rokhsar D.S."/>
            <person name="Weissenbach J."/>
            <person name="Armbrust E.V."/>
            <person name="Green B.R."/>
            <person name="Van de Peer Y."/>
            <person name="Grigoriev I.V."/>
        </authorList>
    </citation>
    <scope>NUCLEOTIDE SEQUENCE [LARGE SCALE GENOMIC DNA]</scope>
    <source>
        <strain evidence="3 4">CCMP1335</strain>
    </source>
</reference>
<dbReference type="SUPFAM" id="SSF48403">
    <property type="entry name" value="Ankyrin repeat"/>
    <property type="match status" value="1"/>
</dbReference>
<evidence type="ECO:0000256" key="2">
    <source>
        <dbReference type="ARBA" id="ARBA00023043"/>
    </source>
</evidence>
<sequence length="254" mass="28382">MIPKRRSHNILSLSFNGLRSSLRKSQLVAMLDDEPIVGDLKTYTQCINHIKNEKWTLLIDDLPTSGFKGLNDTFQGRDEVFGGSSILHFVLKYCPPQSVVSRITEELRDLLDHTDRQGHTPLHVAIKLQTSTLVTLHLIQRSAKACSIQDESDGKTPLHLIFDDAFDKAVQTRNTKKIMAYSVLIEALVDVSPSSLDIEDQNGMCAVEMAIVAEAPMTIVKLLQTAKRCHRRLSSLQSCPHDVPRRRSLTSPSA</sequence>
<dbReference type="HOGENOM" id="CLU_1096162_0_0_1"/>
<dbReference type="AlphaFoldDB" id="B8C7T6"/>
<gene>
    <name evidence="3" type="ORF">THAPSDRAFT_7889</name>
</gene>
<reference evidence="3 4" key="1">
    <citation type="journal article" date="2004" name="Science">
        <title>The genome of the diatom Thalassiosira pseudonana: ecology, evolution, and metabolism.</title>
        <authorList>
            <person name="Armbrust E.V."/>
            <person name="Berges J.A."/>
            <person name="Bowler C."/>
            <person name="Green B.R."/>
            <person name="Martinez D."/>
            <person name="Putnam N.H."/>
            <person name="Zhou S."/>
            <person name="Allen A.E."/>
            <person name="Apt K.E."/>
            <person name="Bechner M."/>
            <person name="Brzezinski M.A."/>
            <person name="Chaal B.K."/>
            <person name="Chiovitti A."/>
            <person name="Davis A.K."/>
            <person name="Demarest M.S."/>
            <person name="Detter J.C."/>
            <person name="Glavina T."/>
            <person name="Goodstein D."/>
            <person name="Hadi M.Z."/>
            <person name="Hellsten U."/>
            <person name="Hildebrand M."/>
            <person name="Jenkins B.D."/>
            <person name="Jurka J."/>
            <person name="Kapitonov V.V."/>
            <person name="Kroger N."/>
            <person name="Lau W.W."/>
            <person name="Lane T.W."/>
            <person name="Larimer F.W."/>
            <person name="Lippmeier J.C."/>
            <person name="Lucas S."/>
            <person name="Medina M."/>
            <person name="Montsant A."/>
            <person name="Obornik M."/>
            <person name="Parker M.S."/>
            <person name="Palenik B."/>
            <person name="Pazour G.J."/>
            <person name="Richardson P.M."/>
            <person name="Rynearson T.A."/>
            <person name="Saito M.A."/>
            <person name="Schwartz D.C."/>
            <person name="Thamatrakoln K."/>
            <person name="Valentin K."/>
            <person name="Vardi A."/>
            <person name="Wilkerson F.P."/>
            <person name="Rokhsar D.S."/>
        </authorList>
    </citation>
    <scope>NUCLEOTIDE SEQUENCE [LARGE SCALE GENOMIC DNA]</scope>
    <source>
        <strain evidence="3 4">CCMP1335</strain>
    </source>
</reference>
<dbReference type="InParanoid" id="B8C7T6"/>
<evidence type="ECO:0000313" key="3">
    <source>
        <dbReference type="EMBL" id="EED90162.1"/>
    </source>
</evidence>
<dbReference type="InterPro" id="IPR036770">
    <property type="entry name" value="Ankyrin_rpt-contain_sf"/>
</dbReference>
<dbReference type="PaxDb" id="35128-Thaps7889"/>
<accession>B8C7T6</accession>
<dbReference type="PANTHER" id="PTHR24153">
    <property type="entry name" value="ESPIN"/>
    <property type="match status" value="1"/>
</dbReference>
<dbReference type="GeneID" id="7445000"/>
<organism evidence="3 4">
    <name type="scientific">Thalassiosira pseudonana</name>
    <name type="common">Marine diatom</name>
    <name type="synonym">Cyclotella nana</name>
    <dbReference type="NCBI Taxonomy" id="35128"/>
    <lineage>
        <taxon>Eukaryota</taxon>
        <taxon>Sar</taxon>
        <taxon>Stramenopiles</taxon>
        <taxon>Ochrophyta</taxon>
        <taxon>Bacillariophyta</taxon>
        <taxon>Coscinodiscophyceae</taxon>
        <taxon>Thalassiosirophycidae</taxon>
        <taxon>Thalassiosirales</taxon>
        <taxon>Thalassiosiraceae</taxon>
        <taxon>Thalassiosira</taxon>
    </lineage>
</organism>
<name>B8C7T6_THAPS</name>
<proteinExistence type="predicted"/>
<keyword evidence="2" id="KW-0040">ANK repeat</keyword>
<dbReference type="Proteomes" id="UP000001449">
    <property type="component" value="Chromosome 9"/>
</dbReference>
<dbReference type="GO" id="GO:0051017">
    <property type="term" value="P:actin filament bundle assembly"/>
    <property type="evidence" value="ECO:0000318"/>
    <property type="project" value="GO_Central"/>
</dbReference>
<dbReference type="GO" id="GO:0005737">
    <property type="term" value="C:cytoplasm"/>
    <property type="evidence" value="ECO:0000318"/>
    <property type="project" value="GO_Central"/>
</dbReference>
<dbReference type="Gene3D" id="1.25.40.20">
    <property type="entry name" value="Ankyrin repeat-containing domain"/>
    <property type="match status" value="1"/>
</dbReference>
<protein>
    <submittedName>
        <fullName evidence="3">Uncharacterized protein</fullName>
    </submittedName>
</protein>
<evidence type="ECO:0000256" key="1">
    <source>
        <dbReference type="ARBA" id="ARBA00022737"/>
    </source>
</evidence>
<dbReference type="GO" id="GO:0051015">
    <property type="term" value="F:actin filament binding"/>
    <property type="evidence" value="ECO:0000318"/>
    <property type="project" value="GO_Central"/>
</dbReference>
<dbReference type="RefSeq" id="XP_002292187.1">
    <property type="nucleotide sequence ID" value="XM_002292151.1"/>
</dbReference>
<keyword evidence="4" id="KW-1185">Reference proteome</keyword>